<dbReference type="EMBL" id="JAFDVD010000015">
    <property type="protein sequence ID" value="MBM6401507.1"/>
    <property type="molecule type" value="Genomic_DNA"/>
</dbReference>
<protein>
    <recommendedName>
        <fullName evidence="5">DNA-directed RNA polymerase specialized sigma24 family protein</fullName>
    </recommendedName>
</protein>
<organism evidence="3 4">
    <name type="scientific">Phycicoccus sonneratiae</name>
    <dbReference type="NCBI Taxonomy" id="2807628"/>
    <lineage>
        <taxon>Bacteria</taxon>
        <taxon>Bacillati</taxon>
        <taxon>Actinomycetota</taxon>
        <taxon>Actinomycetes</taxon>
        <taxon>Micrococcales</taxon>
        <taxon>Intrasporangiaceae</taxon>
        <taxon>Phycicoccus</taxon>
    </lineage>
</organism>
<keyword evidence="4" id="KW-1185">Reference proteome</keyword>
<dbReference type="RefSeq" id="WP_204131972.1">
    <property type="nucleotide sequence ID" value="NZ_JAFDVD010000015.1"/>
</dbReference>
<feature type="region of interest" description="Disordered" evidence="1">
    <location>
        <begin position="72"/>
        <end position="102"/>
    </location>
</feature>
<gene>
    <name evidence="3" type="ORF">JQN70_13995</name>
</gene>
<accession>A0ABS2CNQ1</accession>
<reference evidence="3" key="1">
    <citation type="submission" date="2021-02" db="EMBL/GenBank/DDBJ databases">
        <title>Phycicoccus sp. MQZ13P-5T, whole genome shotgun sequence.</title>
        <authorList>
            <person name="Tuo L."/>
        </authorList>
    </citation>
    <scope>NUCLEOTIDE SEQUENCE</scope>
    <source>
        <strain evidence="3">MQZ13P-5</strain>
    </source>
</reference>
<name>A0ABS2CNQ1_9MICO</name>
<evidence type="ECO:0000313" key="3">
    <source>
        <dbReference type="EMBL" id="MBM6401507.1"/>
    </source>
</evidence>
<feature type="compositionally biased region" description="Low complexity" evidence="1">
    <location>
        <begin position="92"/>
        <end position="102"/>
    </location>
</feature>
<sequence>MTLSAQEDFGGFVVARWGDLEAVALVTTLDPVTAREATTAALATLGPRWAATLEEGSPTTAARRALLERLVPARRARPGRPVPGATPPGPAPALAAPGAFGTPDDDAVPAALLRALTAEEPLVRCALAAEVVWDTPPPETGRLLGRPDVEDAVASARERLLAVHRGARADDGLGPADHLLEADLVDLVHRLTTTQPEPPDPDSLVGERVRRVRRRSVVAGGGVLAVAGAAAWWGLAGEEPAPARRSVATPSTAGPDDPAWRSSGRWPARGTLATDLGIQALVARAAPAARLLFADDVHDVRCVVAKTLLPDDVGGGTQLQLWAGSVGAPAEQLTMVPLGYSGIYEVGDVVAVGVPHPSAGVLLVLTRPSIDLAQYSLTARPTPAGLSSRTWRNVRLEAGVGSVLLDAPAGPATRVRCAGYDGPLPAPEAWAVRDSAEGLLLPDVAAITGHRPEDLRERVVVSRMPASVEVPDLGDGRVTVSLVIVTTPDGGVVRGVTLATEGPSGNSSIGSSPVVVPADLAEAPYLTRVDDLSGDAVWIVTVPPGGAEVRLRTDDDAGRAVGTSARVHGRAAVLRTPPTDGVAVVVRDARGRVLWDDRPVEGRDAYDTYPTATPDTVGG</sequence>
<dbReference type="Proteomes" id="UP001430172">
    <property type="component" value="Unassembled WGS sequence"/>
</dbReference>
<evidence type="ECO:0000313" key="4">
    <source>
        <dbReference type="Proteomes" id="UP001430172"/>
    </source>
</evidence>
<feature type="compositionally biased region" description="Pro residues" evidence="1">
    <location>
        <begin position="80"/>
        <end position="91"/>
    </location>
</feature>
<feature type="transmembrane region" description="Helical" evidence="2">
    <location>
        <begin position="217"/>
        <end position="235"/>
    </location>
</feature>
<proteinExistence type="predicted"/>
<keyword evidence="2" id="KW-1133">Transmembrane helix</keyword>
<keyword evidence="2" id="KW-0472">Membrane</keyword>
<evidence type="ECO:0000256" key="1">
    <source>
        <dbReference type="SAM" id="MobiDB-lite"/>
    </source>
</evidence>
<evidence type="ECO:0000256" key="2">
    <source>
        <dbReference type="SAM" id="Phobius"/>
    </source>
</evidence>
<comment type="caution">
    <text evidence="3">The sequence shown here is derived from an EMBL/GenBank/DDBJ whole genome shotgun (WGS) entry which is preliminary data.</text>
</comment>
<feature type="region of interest" description="Disordered" evidence="1">
    <location>
        <begin position="241"/>
        <end position="266"/>
    </location>
</feature>
<keyword evidence="2" id="KW-0812">Transmembrane</keyword>
<evidence type="ECO:0008006" key="5">
    <source>
        <dbReference type="Google" id="ProtNLM"/>
    </source>
</evidence>